<evidence type="ECO:0000256" key="1">
    <source>
        <dbReference type="SAM" id="Phobius"/>
    </source>
</evidence>
<keyword evidence="3" id="KW-1185">Reference proteome</keyword>
<dbReference type="RefSeq" id="WP_270157384.1">
    <property type="nucleotide sequence ID" value="NZ_JAPNNL010000108.1"/>
</dbReference>
<keyword evidence="1" id="KW-1133">Transmembrane helix</keyword>
<comment type="caution">
    <text evidence="2">The sequence shown here is derived from an EMBL/GenBank/DDBJ whole genome shotgun (WGS) entry which is preliminary data.</text>
</comment>
<name>A0ABT4SHK8_9ACTN</name>
<evidence type="ECO:0000313" key="2">
    <source>
        <dbReference type="EMBL" id="MDA0636498.1"/>
    </source>
</evidence>
<evidence type="ECO:0000313" key="3">
    <source>
        <dbReference type="Proteomes" id="UP001144036"/>
    </source>
</evidence>
<keyword evidence="1" id="KW-0472">Membrane</keyword>
<reference evidence="2" key="1">
    <citation type="submission" date="2022-11" db="EMBL/GenBank/DDBJ databases">
        <title>Nonomuraea corallina sp. nov., a new species of the genus Nonomuraea isolated from sea side sediment in Thai sea.</title>
        <authorList>
            <person name="Ngamcharungchit C."/>
            <person name="Matsumoto A."/>
            <person name="Suriyachadkun C."/>
            <person name="Panbangred W."/>
            <person name="Inahashi Y."/>
            <person name="Intra B."/>
        </authorList>
    </citation>
    <scope>NUCLEOTIDE SEQUENCE</scope>
    <source>
        <strain evidence="2">MCN248</strain>
    </source>
</reference>
<keyword evidence="1" id="KW-0812">Transmembrane</keyword>
<proteinExistence type="predicted"/>
<dbReference type="EMBL" id="JAPNNL010000108">
    <property type="protein sequence ID" value="MDA0636498.1"/>
    <property type="molecule type" value="Genomic_DNA"/>
</dbReference>
<feature type="transmembrane region" description="Helical" evidence="1">
    <location>
        <begin position="37"/>
        <end position="57"/>
    </location>
</feature>
<organism evidence="2 3">
    <name type="scientific">Nonomuraea corallina</name>
    <dbReference type="NCBI Taxonomy" id="2989783"/>
    <lineage>
        <taxon>Bacteria</taxon>
        <taxon>Bacillati</taxon>
        <taxon>Actinomycetota</taxon>
        <taxon>Actinomycetes</taxon>
        <taxon>Streptosporangiales</taxon>
        <taxon>Streptosporangiaceae</taxon>
        <taxon>Nonomuraea</taxon>
    </lineage>
</organism>
<sequence length="61" mass="6375">MGFIGVILMLQGFGGFVAHQFFDSDFGLLHLWLDGTALTVVSLVLGGLGLVLALASLRDGP</sequence>
<accession>A0ABT4SHK8</accession>
<protein>
    <submittedName>
        <fullName evidence="2">Uncharacterized protein</fullName>
    </submittedName>
</protein>
<dbReference type="Proteomes" id="UP001144036">
    <property type="component" value="Unassembled WGS sequence"/>
</dbReference>
<gene>
    <name evidence="2" type="ORF">OUY22_24040</name>
</gene>